<dbReference type="InterPro" id="IPR042001">
    <property type="entry name" value="Sortase_F"/>
</dbReference>
<dbReference type="CDD" id="cd05829">
    <property type="entry name" value="Sortase_F"/>
    <property type="match status" value="1"/>
</dbReference>
<protein>
    <recommendedName>
        <fullName evidence="4">Class F sortase</fullName>
    </recommendedName>
</protein>
<proteinExistence type="predicted"/>
<keyword evidence="1" id="KW-0378">Hydrolase</keyword>
<comment type="caution">
    <text evidence="2">The sequence shown here is derived from an EMBL/GenBank/DDBJ whole genome shotgun (WGS) entry which is preliminary data.</text>
</comment>
<sequence>MQVTIPAIGVHSDLVRLGKQPSGEVEVPQDPLLAGWYAPGAAPGAVGSAVILGHVDSTDGPAVFYRLEELGKGDRVSIDRADGTTAVFVVRSVTTYENDEFPARLVYTSHGHRELNIVTCGGAYDADRGGYQANVVVNARWVSGFRTSTTTDAPLREHPFLSAPGRT</sequence>
<name>A0ABP8WQU4_9ACTN</name>
<dbReference type="Proteomes" id="UP001499974">
    <property type="component" value="Unassembled WGS sequence"/>
</dbReference>
<evidence type="ECO:0000313" key="2">
    <source>
        <dbReference type="EMBL" id="GAA4692575.1"/>
    </source>
</evidence>
<dbReference type="NCBIfam" id="NF033748">
    <property type="entry name" value="class_F_sortase"/>
    <property type="match status" value="1"/>
</dbReference>
<dbReference type="Pfam" id="PF04203">
    <property type="entry name" value="Sortase"/>
    <property type="match status" value="1"/>
</dbReference>
<evidence type="ECO:0000256" key="1">
    <source>
        <dbReference type="ARBA" id="ARBA00022801"/>
    </source>
</evidence>
<gene>
    <name evidence="2" type="ORF">GCM10023349_04490</name>
</gene>
<dbReference type="InterPro" id="IPR023365">
    <property type="entry name" value="Sortase_dom-sf"/>
</dbReference>
<dbReference type="Gene3D" id="2.40.260.10">
    <property type="entry name" value="Sortase"/>
    <property type="match status" value="1"/>
</dbReference>
<evidence type="ECO:0008006" key="4">
    <source>
        <dbReference type="Google" id="ProtNLM"/>
    </source>
</evidence>
<organism evidence="2 3">
    <name type="scientific">Nocardioides conyzicola</name>
    <dbReference type="NCBI Taxonomy" id="1651781"/>
    <lineage>
        <taxon>Bacteria</taxon>
        <taxon>Bacillati</taxon>
        <taxon>Actinomycetota</taxon>
        <taxon>Actinomycetes</taxon>
        <taxon>Propionibacteriales</taxon>
        <taxon>Nocardioidaceae</taxon>
        <taxon>Nocardioides</taxon>
    </lineage>
</organism>
<evidence type="ECO:0000313" key="3">
    <source>
        <dbReference type="Proteomes" id="UP001499974"/>
    </source>
</evidence>
<dbReference type="EMBL" id="BAABKM010000001">
    <property type="protein sequence ID" value="GAA4692575.1"/>
    <property type="molecule type" value="Genomic_DNA"/>
</dbReference>
<reference evidence="3" key="1">
    <citation type="journal article" date="2019" name="Int. J. Syst. Evol. Microbiol.">
        <title>The Global Catalogue of Microorganisms (GCM) 10K type strain sequencing project: providing services to taxonomists for standard genome sequencing and annotation.</title>
        <authorList>
            <consortium name="The Broad Institute Genomics Platform"/>
            <consortium name="The Broad Institute Genome Sequencing Center for Infectious Disease"/>
            <person name="Wu L."/>
            <person name="Ma J."/>
        </authorList>
    </citation>
    <scope>NUCLEOTIDE SEQUENCE [LARGE SCALE GENOMIC DNA]</scope>
    <source>
        <strain evidence="3">JCM 18531</strain>
    </source>
</reference>
<dbReference type="InterPro" id="IPR005754">
    <property type="entry name" value="Sortase"/>
</dbReference>
<accession>A0ABP8WQU4</accession>
<keyword evidence="3" id="KW-1185">Reference proteome</keyword>
<dbReference type="SUPFAM" id="SSF63817">
    <property type="entry name" value="Sortase"/>
    <property type="match status" value="1"/>
</dbReference>